<evidence type="ECO:0000313" key="3">
    <source>
        <dbReference type="EMBL" id="NKX91682.1"/>
    </source>
</evidence>
<evidence type="ECO:0000256" key="1">
    <source>
        <dbReference type="ARBA" id="ARBA00010272"/>
    </source>
</evidence>
<dbReference type="AlphaFoldDB" id="A0A9X5IN28"/>
<dbReference type="Gene3D" id="3.30.70.930">
    <property type="match status" value="1"/>
</dbReference>
<dbReference type="SUPFAM" id="SSF89957">
    <property type="entry name" value="MTH1187/YkoF-like"/>
    <property type="match status" value="1"/>
</dbReference>
<dbReference type="PANTHER" id="PTHR33777">
    <property type="entry name" value="UPF0045 PROTEIN ECM15"/>
    <property type="match status" value="1"/>
</dbReference>
<name>A0A9X5IN28_9MICO</name>
<dbReference type="InterPro" id="IPR029756">
    <property type="entry name" value="MTH1187/YkoF-like"/>
</dbReference>
<evidence type="ECO:0000313" key="4">
    <source>
        <dbReference type="Proteomes" id="UP000774283"/>
    </source>
</evidence>
<dbReference type="InterPro" id="IPR051614">
    <property type="entry name" value="UPF0045_domain"/>
</dbReference>
<protein>
    <submittedName>
        <fullName evidence="3">Thiamine-binding protein</fullName>
    </submittedName>
</protein>
<keyword evidence="4" id="KW-1185">Reference proteome</keyword>
<dbReference type="Pfam" id="PF01910">
    <property type="entry name" value="Thiamine_BP"/>
    <property type="match status" value="1"/>
</dbReference>
<dbReference type="Proteomes" id="UP000774283">
    <property type="component" value="Unassembled WGS sequence"/>
</dbReference>
<dbReference type="PANTHER" id="PTHR33777:SF1">
    <property type="entry name" value="UPF0045 PROTEIN ECM15"/>
    <property type="match status" value="1"/>
</dbReference>
<feature type="domain" description="Thiamine-binding protein" evidence="2">
    <location>
        <begin position="7"/>
        <end position="94"/>
    </location>
</feature>
<dbReference type="EMBL" id="JAAXOW010000001">
    <property type="protein sequence ID" value="NKX91682.1"/>
    <property type="molecule type" value="Genomic_DNA"/>
</dbReference>
<evidence type="ECO:0000259" key="2">
    <source>
        <dbReference type="Pfam" id="PF01910"/>
    </source>
</evidence>
<comment type="caution">
    <text evidence="3">The sequence shown here is derived from an EMBL/GenBank/DDBJ whole genome shotgun (WGS) entry which is preliminary data.</text>
</comment>
<dbReference type="GO" id="GO:0005829">
    <property type="term" value="C:cytosol"/>
    <property type="evidence" value="ECO:0007669"/>
    <property type="project" value="TreeGrafter"/>
</dbReference>
<accession>A0A9X5IN28</accession>
<dbReference type="InterPro" id="IPR002767">
    <property type="entry name" value="Thiamine_BP"/>
</dbReference>
<dbReference type="RefSeq" id="WP_168445816.1">
    <property type="nucleotide sequence ID" value="NZ_JAAXOW010000001.1"/>
</dbReference>
<sequence>MLAHIQVSPRPAGTADQPYAHIDPAIAVIQQSGLVHEVGAMGTTVQGSPDDVWALLRRVHEATLAAGARGVTSHIKVGQGADDAGPTIEDLVAKFRA</sequence>
<organism evidence="3 4">
    <name type="scientific">Sanguibacter hominis ATCC BAA-789</name>
    <dbReference type="NCBI Taxonomy" id="1312740"/>
    <lineage>
        <taxon>Bacteria</taxon>
        <taxon>Bacillati</taxon>
        <taxon>Actinomycetota</taxon>
        <taxon>Actinomycetes</taxon>
        <taxon>Micrococcales</taxon>
        <taxon>Sanguibacteraceae</taxon>
        <taxon>Sanguibacter</taxon>
    </lineage>
</organism>
<comment type="similarity">
    <text evidence="1">Belongs to the UPF0045 family.</text>
</comment>
<gene>
    <name evidence="3" type="ORF">HF995_00075</name>
</gene>
<reference evidence="3 4" key="1">
    <citation type="submission" date="2020-04" db="EMBL/GenBank/DDBJ databases">
        <title>MicrobeNet Type strains.</title>
        <authorList>
            <person name="Nicholson A.C."/>
        </authorList>
    </citation>
    <scope>NUCLEOTIDE SEQUENCE [LARGE SCALE GENOMIC DNA]</scope>
    <source>
        <strain evidence="3 4">ATCC BAA-789</strain>
    </source>
</reference>
<proteinExistence type="inferred from homology"/>